<dbReference type="Gene3D" id="2.170.270.10">
    <property type="entry name" value="SET domain"/>
    <property type="match status" value="1"/>
</dbReference>
<dbReference type="Proteomes" id="UP001497482">
    <property type="component" value="Chromosome 23"/>
</dbReference>
<dbReference type="SUPFAM" id="SSF82199">
    <property type="entry name" value="SET domain"/>
    <property type="match status" value="1"/>
</dbReference>
<dbReference type="AlphaFoldDB" id="A0AAV2LET7"/>
<proteinExistence type="predicted"/>
<accession>A0AAV2LET7</accession>
<dbReference type="PANTHER" id="PTHR47306:SF2">
    <property type="entry name" value="CORE-BINDING (CB) DOMAIN-CONTAINING PROTEIN"/>
    <property type="match status" value="1"/>
</dbReference>
<feature type="region of interest" description="Disordered" evidence="1">
    <location>
        <begin position="74"/>
        <end position="94"/>
    </location>
</feature>
<reference evidence="3 4" key="1">
    <citation type="submission" date="2024-04" db="EMBL/GenBank/DDBJ databases">
        <authorList>
            <person name="Waldvogel A.-M."/>
            <person name="Schoenle A."/>
        </authorList>
    </citation>
    <scope>NUCLEOTIDE SEQUENCE [LARGE SCALE GENOMIC DNA]</scope>
</reference>
<evidence type="ECO:0000259" key="2">
    <source>
        <dbReference type="PROSITE" id="PS50280"/>
    </source>
</evidence>
<keyword evidence="4" id="KW-1185">Reference proteome</keyword>
<evidence type="ECO:0000313" key="3">
    <source>
        <dbReference type="EMBL" id="CAL1598983.1"/>
    </source>
</evidence>
<dbReference type="InterPro" id="IPR001214">
    <property type="entry name" value="SET_dom"/>
</dbReference>
<evidence type="ECO:0000313" key="4">
    <source>
        <dbReference type="Proteomes" id="UP001497482"/>
    </source>
</evidence>
<dbReference type="PANTHER" id="PTHR47306">
    <property type="entry name" value="SI:CH211-178J18.4-RELATED"/>
    <property type="match status" value="1"/>
</dbReference>
<dbReference type="SMART" id="SM00317">
    <property type="entry name" value="SET"/>
    <property type="match status" value="1"/>
</dbReference>
<dbReference type="EMBL" id="OZ035845">
    <property type="protein sequence ID" value="CAL1598983.1"/>
    <property type="molecule type" value="Genomic_DNA"/>
</dbReference>
<organism evidence="3 4">
    <name type="scientific">Knipowitschia caucasica</name>
    <name type="common">Caucasian dwarf goby</name>
    <name type="synonym">Pomatoschistus caucasicus</name>
    <dbReference type="NCBI Taxonomy" id="637954"/>
    <lineage>
        <taxon>Eukaryota</taxon>
        <taxon>Metazoa</taxon>
        <taxon>Chordata</taxon>
        <taxon>Craniata</taxon>
        <taxon>Vertebrata</taxon>
        <taxon>Euteleostomi</taxon>
        <taxon>Actinopterygii</taxon>
        <taxon>Neopterygii</taxon>
        <taxon>Teleostei</taxon>
        <taxon>Neoteleostei</taxon>
        <taxon>Acanthomorphata</taxon>
        <taxon>Gobiaria</taxon>
        <taxon>Gobiiformes</taxon>
        <taxon>Gobioidei</taxon>
        <taxon>Gobiidae</taxon>
        <taxon>Gobiinae</taxon>
        <taxon>Knipowitschia</taxon>
    </lineage>
</organism>
<gene>
    <name evidence="3" type="ORF">KC01_LOCUS27332</name>
</gene>
<name>A0AAV2LET7_KNICA</name>
<protein>
    <recommendedName>
        <fullName evidence="2">SET domain-containing protein</fullName>
    </recommendedName>
</protein>
<dbReference type="Pfam" id="PF00856">
    <property type="entry name" value="SET"/>
    <property type="match status" value="1"/>
</dbReference>
<evidence type="ECO:0000256" key="1">
    <source>
        <dbReference type="SAM" id="MobiDB-lite"/>
    </source>
</evidence>
<sequence length="684" mass="77357">MKTASEGEIAAAVEKAKSQNRELVKNGRLFPYEQVTSWAKDEESLKRMMVELERSTLIVHGAPLPEHNTIGEAAQTESRDQDETGGPADVASESSGEYYQNVPECVNFIDFLKSEKKAMSKGVSKELVQKRHSLLTSGDRMLQPQDCTAVLRVAKADFLAIMNKLAKNSSAILQSPECVFVVYYLEGVIILKHLQRPGVVSHMTVVEWLSKRELDGFFVIGIKEHKTAATQVASIGLSQEEVHWFDFYYKLVRPQLLMASRKRKRDDVEADDKFFVSSTGKMINNPTNDLTRLHAKYNLPNVSSQMARRACETAAKSMTESEKSLLASYLTHSDATAEKHYRMERVEDIVKASRILGKRQDQGQSRAVPSGQDAGLEDPEEGPSRAHADAVTPEAPVTPVKEAVICLPRIQLDNDKVKLQEALRELIDKHPITLSGAGPSPRSRKNVSKDFHKRLAIRWKKQQLKLRVEHTRAHFSRRLPSKDRLNAWVKRQGWKGMDDIVEEVLQNWAPSGSEERLQDSKQIQDLCQTQKWRGLHVKEFEGKGRGVVTTRRFQAGEVVCDYHGTVVRAKEGKRIHQTTSESETGYMFFFQNAKGERFCIDAHSEHCICHPGMQTLGRLINHSKKRANIKPRHCTYKIDGKEKDHVLFIATRALEVDEEVKFDYGVSKKSFGGEGEQLNWLNNA</sequence>
<dbReference type="InterPro" id="IPR046341">
    <property type="entry name" value="SET_dom_sf"/>
</dbReference>
<feature type="domain" description="SET" evidence="2">
    <location>
        <begin position="533"/>
        <end position="665"/>
    </location>
</feature>
<feature type="region of interest" description="Disordered" evidence="1">
    <location>
        <begin position="355"/>
        <end position="395"/>
    </location>
</feature>
<dbReference type="PROSITE" id="PS50280">
    <property type="entry name" value="SET"/>
    <property type="match status" value="1"/>
</dbReference>